<gene>
    <name evidence="6" type="ORF">EJP69_08485</name>
</gene>
<dbReference type="Pfam" id="PF03480">
    <property type="entry name" value="DctP"/>
    <property type="match status" value="1"/>
</dbReference>
<evidence type="ECO:0000313" key="7">
    <source>
        <dbReference type="Proteomes" id="UP000267418"/>
    </source>
</evidence>
<keyword evidence="3" id="KW-0813">Transport</keyword>
<dbReference type="SUPFAM" id="SSF53850">
    <property type="entry name" value="Periplasmic binding protein-like II"/>
    <property type="match status" value="1"/>
</dbReference>
<dbReference type="OrthoDB" id="9794826at2"/>
<comment type="caution">
    <text evidence="6">The sequence shown here is derived from an EMBL/GenBank/DDBJ whole genome shotgun (WGS) entry which is preliminary data.</text>
</comment>
<evidence type="ECO:0000256" key="5">
    <source>
        <dbReference type="SAM" id="SignalP"/>
    </source>
</evidence>
<evidence type="ECO:0000256" key="2">
    <source>
        <dbReference type="ARBA" id="ARBA00009023"/>
    </source>
</evidence>
<evidence type="ECO:0000313" key="6">
    <source>
        <dbReference type="EMBL" id="RTQ34461.1"/>
    </source>
</evidence>
<feature type="signal peptide" evidence="5">
    <location>
        <begin position="1"/>
        <end position="24"/>
    </location>
</feature>
<sequence length="330" mass="36000">MRRLVMKALVLGAGLIAGATSIQAAPVTLKWAHGYETSEPFHTQAEAMAQKIKAATAGRVEIQIFPASALGGEADYSKKLASGEIDMAYIGLNVLSRDYAPLGVVGFPFLFTDPDHVRRFLVSPVFDELRKGYETQSRNHLMAAIYYGARHVTSNKPVNAPKDMQGLKLRVPDAPTYKLFAKSMGATATPMPFAKVYDALKSGEIDAQENPLPTILAKKFYEVQKSVTLTGHMYDMLGIVISPGALQRMSESDRTIVNDVIRKDAVWASVQIIARELVAEGKLGETGIKVIRPDRSGFVEAALKTVSPAELQARPGDYEKIRDLVKPGTH</sequence>
<dbReference type="CDD" id="cd13672">
    <property type="entry name" value="PBP2_TRAP_Siap"/>
    <property type="match status" value="1"/>
</dbReference>
<dbReference type="InterPro" id="IPR038404">
    <property type="entry name" value="TRAP_DctP_sf"/>
</dbReference>
<comment type="similarity">
    <text evidence="2">Belongs to the bacterial solute-binding protein 7 family.</text>
</comment>
<dbReference type="InterPro" id="IPR004682">
    <property type="entry name" value="TRAP_DctP"/>
</dbReference>
<keyword evidence="7" id="KW-1185">Reference proteome</keyword>
<dbReference type="Gene3D" id="3.40.190.170">
    <property type="entry name" value="Bacterial extracellular solute-binding protein, family 7"/>
    <property type="match status" value="1"/>
</dbReference>
<dbReference type="AlphaFoldDB" id="A0A431TLC2"/>
<dbReference type="PANTHER" id="PTHR33376">
    <property type="match status" value="1"/>
</dbReference>
<dbReference type="PIRSF" id="PIRSF006470">
    <property type="entry name" value="DctB"/>
    <property type="match status" value="1"/>
</dbReference>
<dbReference type="GO" id="GO:0030288">
    <property type="term" value="C:outer membrane-bounded periplasmic space"/>
    <property type="evidence" value="ECO:0007669"/>
    <property type="project" value="InterPro"/>
</dbReference>
<reference evidence="6 7" key="1">
    <citation type="submission" date="2018-12" db="EMBL/GenBank/DDBJ databases">
        <title>The genome of Variovorax gossypii DSM 100435.</title>
        <authorList>
            <person name="Gao J."/>
            <person name="Sun J."/>
        </authorList>
    </citation>
    <scope>NUCLEOTIDE SEQUENCE [LARGE SCALE GENOMIC DNA]</scope>
    <source>
        <strain evidence="6 7">DSM 100435</strain>
    </source>
</reference>
<evidence type="ECO:0000256" key="3">
    <source>
        <dbReference type="ARBA" id="ARBA00022448"/>
    </source>
</evidence>
<proteinExistence type="inferred from homology"/>
<evidence type="ECO:0000256" key="1">
    <source>
        <dbReference type="ARBA" id="ARBA00004196"/>
    </source>
</evidence>
<accession>A0A431TLC2</accession>
<dbReference type="EMBL" id="RXOE01000002">
    <property type="protein sequence ID" value="RTQ34461.1"/>
    <property type="molecule type" value="Genomic_DNA"/>
</dbReference>
<evidence type="ECO:0000256" key="4">
    <source>
        <dbReference type="ARBA" id="ARBA00022729"/>
    </source>
</evidence>
<keyword evidence="4 5" id="KW-0732">Signal</keyword>
<dbReference type="GO" id="GO:0055085">
    <property type="term" value="P:transmembrane transport"/>
    <property type="evidence" value="ECO:0007669"/>
    <property type="project" value="InterPro"/>
</dbReference>
<dbReference type="InterPro" id="IPR018389">
    <property type="entry name" value="DctP_fam"/>
</dbReference>
<name>A0A431TLC2_9BURK</name>
<dbReference type="NCBIfam" id="TIGR00787">
    <property type="entry name" value="dctP"/>
    <property type="match status" value="1"/>
</dbReference>
<dbReference type="Proteomes" id="UP000267418">
    <property type="component" value="Unassembled WGS sequence"/>
</dbReference>
<dbReference type="RefSeq" id="WP_126469407.1">
    <property type="nucleotide sequence ID" value="NZ_RXOE01000002.1"/>
</dbReference>
<comment type="subcellular location">
    <subcellularLocation>
        <location evidence="1">Cell envelope</location>
    </subcellularLocation>
</comment>
<dbReference type="NCBIfam" id="NF037995">
    <property type="entry name" value="TRAP_S1"/>
    <property type="match status" value="1"/>
</dbReference>
<feature type="chain" id="PRO_5019071258" evidence="5">
    <location>
        <begin position="25"/>
        <end position="330"/>
    </location>
</feature>
<protein>
    <submittedName>
        <fullName evidence="6">DctP family TRAP transporter solute-binding subunit</fullName>
    </submittedName>
</protein>
<dbReference type="PANTHER" id="PTHR33376:SF4">
    <property type="entry name" value="SIALIC ACID-BINDING PERIPLASMIC PROTEIN SIAP"/>
    <property type="match status" value="1"/>
</dbReference>
<organism evidence="6 7">
    <name type="scientific">Variovorax gossypii</name>
    <dbReference type="NCBI Taxonomy" id="1679495"/>
    <lineage>
        <taxon>Bacteria</taxon>
        <taxon>Pseudomonadati</taxon>
        <taxon>Pseudomonadota</taxon>
        <taxon>Betaproteobacteria</taxon>
        <taxon>Burkholderiales</taxon>
        <taxon>Comamonadaceae</taxon>
        <taxon>Variovorax</taxon>
    </lineage>
</organism>